<feature type="coiled-coil region" evidence="4">
    <location>
        <begin position="17"/>
        <end position="72"/>
    </location>
</feature>
<evidence type="ECO:0000256" key="2">
    <source>
        <dbReference type="ARBA" id="ARBA00023034"/>
    </source>
</evidence>
<dbReference type="GO" id="GO:0006888">
    <property type="term" value="P:endoplasmic reticulum to Golgi vesicle-mediated transport"/>
    <property type="evidence" value="ECO:0007669"/>
    <property type="project" value="TreeGrafter"/>
</dbReference>
<evidence type="ECO:0000313" key="8">
    <source>
        <dbReference type="Proteomes" id="UP000005237"/>
    </source>
</evidence>
<sequence>MHAKFFVRLERTLNEEISQIREELDRQSISRQAAEEESDRRNLQLDSKQKIIEDLENQIEELRSPAAKLKADSYRIDDSTLRQLFLNYFNAEPAKRADIAMLLASILEYPPDEMDKFRTAVRNSLTQASSSFFFGSRASPSGGHGGSSITEQFIRFLEVESESSRTAPHLPVRNQSEPAPQMSLDSPRQKSTSPPSNPATASSSAAALDSLLR</sequence>
<name>A0A8R1IN78_CAEJA</name>
<feature type="compositionally biased region" description="Low complexity" evidence="5">
    <location>
        <begin position="191"/>
        <end position="207"/>
    </location>
</feature>
<keyword evidence="8" id="KW-1185">Reference proteome</keyword>
<dbReference type="PROSITE" id="PS50913">
    <property type="entry name" value="GRIP"/>
    <property type="match status" value="1"/>
</dbReference>
<accession>A0A8R1IN78</accession>
<evidence type="ECO:0000256" key="3">
    <source>
        <dbReference type="ARBA" id="ARBA00023054"/>
    </source>
</evidence>
<comment type="subcellular location">
    <subcellularLocation>
        <location evidence="1">Golgi apparatus</location>
    </subcellularLocation>
</comment>
<dbReference type="GO" id="GO:0005794">
    <property type="term" value="C:Golgi apparatus"/>
    <property type="evidence" value="ECO:0007669"/>
    <property type="project" value="UniProtKB-SubCell"/>
</dbReference>
<keyword evidence="3 4" id="KW-0175">Coiled coil</keyword>
<proteinExistence type="predicted"/>
<dbReference type="GO" id="GO:0031267">
    <property type="term" value="F:small GTPase binding"/>
    <property type="evidence" value="ECO:0007669"/>
    <property type="project" value="TreeGrafter"/>
</dbReference>
<evidence type="ECO:0000313" key="7">
    <source>
        <dbReference type="EnsemblMetazoa" id="CJA36402a.1"/>
    </source>
</evidence>
<dbReference type="Proteomes" id="UP000005237">
    <property type="component" value="Unassembled WGS sequence"/>
</dbReference>
<evidence type="ECO:0000259" key="6">
    <source>
        <dbReference type="PROSITE" id="PS50913"/>
    </source>
</evidence>
<protein>
    <submittedName>
        <fullName evidence="7">GRIP domain-containing protein</fullName>
    </submittedName>
</protein>
<dbReference type="PANTHER" id="PTHR18921">
    <property type="entry name" value="MYOSIN HEAVY CHAIN - RELATED"/>
    <property type="match status" value="1"/>
</dbReference>
<organism evidence="7 8">
    <name type="scientific">Caenorhabditis japonica</name>
    <dbReference type="NCBI Taxonomy" id="281687"/>
    <lineage>
        <taxon>Eukaryota</taxon>
        <taxon>Metazoa</taxon>
        <taxon>Ecdysozoa</taxon>
        <taxon>Nematoda</taxon>
        <taxon>Chromadorea</taxon>
        <taxon>Rhabditida</taxon>
        <taxon>Rhabditina</taxon>
        <taxon>Rhabditomorpha</taxon>
        <taxon>Rhabditoidea</taxon>
        <taxon>Rhabditidae</taxon>
        <taxon>Peloderinae</taxon>
        <taxon>Caenorhabditis</taxon>
    </lineage>
</organism>
<feature type="region of interest" description="Disordered" evidence="5">
    <location>
        <begin position="164"/>
        <end position="213"/>
    </location>
</feature>
<dbReference type="AlphaFoldDB" id="A0A8R1IN78"/>
<evidence type="ECO:0000256" key="1">
    <source>
        <dbReference type="ARBA" id="ARBA00004555"/>
    </source>
</evidence>
<dbReference type="InterPro" id="IPR000237">
    <property type="entry name" value="GRIP_dom"/>
</dbReference>
<evidence type="ECO:0000256" key="5">
    <source>
        <dbReference type="SAM" id="MobiDB-lite"/>
    </source>
</evidence>
<keyword evidence="2" id="KW-0333">Golgi apparatus</keyword>
<feature type="domain" description="GRIP" evidence="6">
    <location>
        <begin position="71"/>
        <end position="120"/>
    </location>
</feature>
<reference evidence="8" key="1">
    <citation type="submission" date="2010-08" db="EMBL/GenBank/DDBJ databases">
        <authorList>
            <consortium name="Caenorhabditis japonica Sequencing Consortium"/>
            <person name="Wilson R.K."/>
        </authorList>
    </citation>
    <scope>NUCLEOTIDE SEQUENCE [LARGE SCALE GENOMIC DNA]</scope>
    <source>
        <strain evidence="8">DF5081</strain>
    </source>
</reference>
<reference evidence="7" key="2">
    <citation type="submission" date="2022-06" db="UniProtKB">
        <authorList>
            <consortium name="EnsemblMetazoa"/>
        </authorList>
    </citation>
    <scope>IDENTIFICATION</scope>
    <source>
        <strain evidence="7">DF5081</strain>
    </source>
</reference>
<evidence type="ECO:0000256" key="4">
    <source>
        <dbReference type="SAM" id="Coils"/>
    </source>
</evidence>
<dbReference type="EnsemblMetazoa" id="CJA36402a.1">
    <property type="protein sequence ID" value="CJA36402a.1"/>
    <property type="gene ID" value="WBGene00212249"/>
</dbReference>
<dbReference type="PANTHER" id="PTHR18921:SF2">
    <property type="entry name" value="THYROID RECEPTOR-INTERACTING PROTEIN 11"/>
    <property type="match status" value="1"/>
</dbReference>
<feature type="compositionally biased region" description="Polar residues" evidence="5">
    <location>
        <begin position="173"/>
        <end position="190"/>
    </location>
</feature>
<dbReference type="GO" id="GO:0007030">
    <property type="term" value="P:Golgi organization"/>
    <property type="evidence" value="ECO:0007669"/>
    <property type="project" value="TreeGrafter"/>
</dbReference>